<evidence type="ECO:0000313" key="2">
    <source>
        <dbReference type="Proteomes" id="UP000760860"/>
    </source>
</evidence>
<dbReference type="AlphaFoldDB" id="A0A8T1HL10"/>
<dbReference type="Proteomes" id="UP000760860">
    <property type="component" value="Unassembled WGS sequence"/>
</dbReference>
<reference evidence="1" key="1">
    <citation type="submission" date="2018-05" db="EMBL/GenBank/DDBJ databases">
        <title>Effector identification in a new, highly contiguous assembly of the strawberry crown rot pathogen Phytophthora cactorum.</title>
        <authorList>
            <person name="Armitage A.D."/>
            <person name="Nellist C.F."/>
            <person name="Bates H."/>
            <person name="Vickerstaff R.J."/>
            <person name="Harrison R.J."/>
        </authorList>
    </citation>
    <scope>NUCLEOTIDE SEQUENCE</scope>
    <source>
        <strain evidence="1">P421</strain>
    </source>
</reference>
<evidence type="ECO:0000313" key="1">
    <source>
        <dbReference type="EMBL" id="KAG3213020.1"/>
    </source>
</evidence>
<sequence length="211" mass="23363">MLNDKSELKGASWPAILDDAAENYSSELFESRVQSRNLLRLNDDLADVFSELCYVLEPNDSYNDAIPHHAMPGQHNHATDRAATFMLQLLDMMRSGEAVLPWFGGTTGRPISFEAATNVCKTIAAVISNIFTASDVCEEMYFTFPPQPDLVTLLEGSDGPIWGDKLSYLKEEIKEDPVLLAVSKDSDTSMGYDDSAPFYTKPRLALLTTVN</sequence>
<organism evidence="1 2">
    <name type="scientific">Phytophthora cactorum</name>
    <dbReference type="NCBI Taxonomy" id="29920"/>
    <lineage>
        <taxon>Eukaryota</taxon>
        <taxon>Sar</taxon>
        <taxon>Stramenopiles</taxon>
        <taxon>Oomycota</taxon>
        <taxon>Peronosporomycetes</taxon>
        <taxon>Peronosporales</taxon>
        <taxon>Peronosporaceae</taxon>
        <taxon>Phytophthora</taxon>
    </lineage>
</organism>
<dbReference type="VEuPathDB" id="FungiDB:PC110_g19840"/>
<gene>
    <name evidence="1" type="ORF">PC129_g16038</name>
</gene>
<comment type="caution">
    <text evidence="1">The sequence shown here is derived from an EMBL/GenBank/DDBJ whole genome shotgun (WGS) entry which is preliminary data.</text>
</comment>
<protein>
    <submittedName>
        <fullName evidence="1">Uncharacterized protein</fullName>
    </submittedName>
</protein>
<dbReference type="EMBL" id="RCMV01000777">
    <property type="protein sequence ID" value="KAG3213020.1"/>
    <property type="molecule type" value="Genomic_DNA"/>
</dbReference>
<proteinExistence type="predicted"/>
<accession>A0A8T1HL10</accession>
<name>A0A8T1HL10_9STRA</name>